<evidence type="ECO:0000313" key="14">
    <source>
        <dbReference type="Proteomes" id="UP000267535"/>
    </source>
</evidence>
<evidence type="ECO:0000256" key="1">
    <source>
        <dbReference type="ARBA" id="ARBA00004571"/>
    </source>
</evidence>
<dbReference type="GO" id="GO:0044718">
    <property type="term" value="P:siderophore transmembrane transport"/>
    <property type="evidence" value="ECO:0007669"/>
    <property type="project" value="TreeGrafter"/>
</dbReference>
<dbReference type="PROSITE" id="PS52016">
    <property type="entry name" value="TONB_DEPENDENT_REC_3"/>
    <property type="match status" value="1"/>
</dbReference>
<keyword evidence="6 8" id="KW-0472">Membrane</keyword>
<gene>
    <name evidence="13" type="ORF">EHS89_03970</name>
</gene>
<evidence type="ECO:0000256" key="7">
    <source>
        <dbReference type="ARBA" id="ARBA00023237"/>
    </source>
</evidence>
<evidence type="ECO:0000256" key="8">
    <source>
        <dbReference type="PROSITE-ProRule" id="PRU01360"/>
    </source>
</evidence>
<accession>A0A3P1SWV1</accession>
<dbReference type="PANTHER" id="PTHR30069:SF49">
    <property type="entry name" value="OUTER MEMBRANE PROTEIN C"/>
    <property type="match status" value="1"/>
</dbReference>
<reference evidence="13 14" key="1">
    <citation type="submission" date="2018-11" db="EMBL/GenBank/DDBJ databases">
        <title>The draft genome sequence of Amphritea balenae JAMM 1525T.</title>
        <authorList>
            <person name="Fang Z."/>
            <person name="Zhang Y."/>
            <person name="Han X."/>
        </authorList>
    </citation>
    <scope>NUCLEOTIDE SEQUENCE [LARGE SCALE GENOMIC DNA]</scope>
    <source>
        <strain evidence="13 14">JAMM 1525</strain>
    </source>
</reference>
<dbReference type="InterPro" id="IPR010100">
    <property type="entry name" value="TonB-dep_Cu_rcpt"/>
</dbReference>
<evidence type="ECO:0000256" key="2">
    <source>
        <dbReference type="ARBA" id="ARBA00022448"/>
    </source>
</evidence>
<dbReference type="PANTHER" id="PTHR30069">
    <property type="entry name" value="TONB-DEPENDENT OUTER MEMBRANE RECEPTOR"/>
    <property type="match status" value="1"/>
</dbReference>
<keyword evidence="14" id="KW-1185">Reference proteome</keyword>
<keyword evidence="5 9" id="KW-0798">TonB box</keyword>
<evidence type="ECO:0000256" key="10">
    <source>
        <dbReference type="SAM" id="SignalP"/>
    </source>
</evidence>
<evidence type="ECO:0000256" key="5">
    <source>
        <dbReference type="ARBA" id="ARBA00023077"/>
    </source>
</evidence>
<evidence type="ECO:0000256" key="3">
    <source>
        <dbReference type="ARBA" id="ARBA00022452"/>
    </source>
</evidence>
<sequence>MLLIKQFYMKEYGVIKKTLVLAVAAVVSGPALAGHDDQNLVIQINSGLPQVENTLQSETSAVQASPTTDGGQLLKSLSGVSGIRMGGRSIDPIIRGQSQNQLNILLDGAYIHGGCPNRMDPPTSYTSVDSYDSVTVIKGNRTVVYGGGGSGGTVLFERQWPELNEDGYSAELSSSFHGNGNRYELGADLAAGNDDGYIRVIGHKTEGDNYEDGNGTEIRSSFESLSKSLLAGYRLTDNTTIEASYEQQEEDDVLFAGAGMDSPYADSDTARLKLTHEFEQGALQMMEFEVYKSDVKHNMDNYSLRPAGAMQMQAPSTSDTEGMRLIFDAHMVDIDWTFGADIQNNSRDAELQNAAGTALRILWAGAEIDQTGVFAEGEKTLSQDDIVKAGLRYDRVKAEATRRDETAGGVPGFMTMSSDAIWQTAGAPAGAGEQRTEHNVGGFVSWTHRLNEQYSVESTVSRSVRTADATERYMARTTMMSDWIGNPLLEPEKHHQLEVSLQGNHEAMSWSASSWYNRVDDYILRQTINTGKNQDVYSNVDAELYGAELELAYQLNSNWSLGNSLVWTVGNNLDDDNALSRIAPLELTTSLDYQRDRLQAGIEMKLVDTQNDICLSGAANCGGQDVRKTPGYGLVNLHVQYEYENGLNLVAGIDNLTDKAYTVHESRGDVTSGESFQVTEPGRSAWFRISKSF</sequence>
<organism evidence="13 14">
    <name type="scientific">Amphritea balenae</name>
    <dbReference type="NCBI Taxonomy" id="452629"/>
    <lineage>
        <taxon>Bacteria</taxon>
        <taxon>Pseudomonadati</taxon>
        <taxon>Pseudomonadota</taxon>
        <taxon>Gammaproteobacteria</taxon>
        <taxon>Oceanospirillales</taxon>
        <taxon>Oceanospirillaceae</taxon>
        <taxon>Amphritea</taxon>
    </lineage>
</organism>
<dbReference type="EMBL" id="RQXV01000001">
    <property type="protein sequence ID" value="RRD01717.1"/>
    <property type="molecule type" value="Genomic_DNA"/>
</dbReference>
<dbReference type="SUPFAM" id="SSF56935">
    <property type="entry name" value="Porins"/>
    <property type="match status" value="1"/>
</dbReference>
<feature type="signal peptide" evidence="10">
    <location>
        <begin position="1"/>
        <end position="33"/>
    </location>
</feature>
<evidence type="ECO:0000259" key="11">
    <source>
        <dbReference type="Pfam" id="PF00593"/>
    </source>
</evidence>
<dbReference type="Pfam" id="PF07715">
    <property type="entry name" value="Plug"/>
    <property type="match status" value="1"/>
</dbReference>
<keyword evidence="7 8" id="KW-0998">Cell outer membrane</keyword>
<evidence type="ECO:0000313" key="13">
    <source>
        <dbReference type="EMBL" id="RRD01717.1"/>
    </source>
</evidence>
<comment type="subcellular location">
    <subcellularLocation>
        <location evidence="1 8">Cell outer membrane</location>
        <topology evidence="1 8">Multi-pass membrane protein</topology>
    </subcellularLocation>
</comment>
<evidence type="ECO:0000256" key="9">
    <source>
        <dbReference type="RuleBase" id="RU003357"/>
    </source>
</evidence>
<name>A0A3P1SWV1_9GAMM</name>
<keyword evidence="13" id="KW-0675">Receptor</keyword>
<dbReference type="InterPro" id="IPR012910">
    <property type="entry name" value="Plug_dom"/>
</dbReference>
<dbReference type="Gene3D" id="2.170.130.10">
    <property type="entry name" value="TonB-dependent receptor, plug domain"/>
    <property type="match status" value="1"/>
</dbReference>
<keyword evidence="4 8" id="KW-0812">Transmembrane</keyword>
<dbReference type="GO" id="GO:0015344">
    <property type="term" value="F:siderophore uptake transmembrane transporter activity"/>
    <property type="evidence" value="ECO:0007669"/>
    <property type="project" value="TreeGrafter"/>
</dbReference>
<dbReference type="InterPro" id="IPR039426">
    <property type="entry name" value="TonB-dep_rcpt-like"/>
</dbReference>
<dbReference type="OrthoDB" id="5332150at2"/>
<dbReference type="CDD" id="cd01347">
    <property type="entry name" value="ligand_gated_channel"/>
    <property type="match status" value="1"/>
</dbReference>
<comment type="caution">
    <text evidence="13">The sequence shown here is derived from an EMBL/GenBank/DDBJ whole genome shotgun (WGS) entry which is preliminary data.</text>
</comment>
<dbReference type="InterPro" id="IPR000531">
    <property type="entry name" value="Beta-barrel_TonB"/>
</dbReference>
<evidence type="ECO:0000259" key="12">
    <source>
        <dbReference type="Pfam" id="PF07715"/>
    </source>
</evidence>
<protein>
    <submittedName>
        <fullName evidence="13">TonB-dependent copper receptor</fullName>
    </submittedName>
</protein>
<dbReference type="NCBIfam" id="TIGR01778">
    <property type="entry name" value="TonB-copper"/>
    <property type="match status" value="1"/>
</dbReference>
<dbReference type="Pfam" id="PF00593">
    <property type="entry name" value="TonB_dep_Rec_b-barrel"/>
    <property type="match status" value="1"/>
</dbReference>
<dbReference type="Proteomes" id="UP000267535">
    <property type="component" value="Unassembled WGS sequence"/>
</dbReference>
<dbReference type="InterPro" id="IPR036942">
    <property type="entry name" value="Beta-barrel_TonB_sf"/>
</dbReference>
<dbReference type="InterPro" id="IPR037066">
    <property type="entry name" value="Plug_dom_sf"/>
</dbReference>
<dbReference type="AlphaFoldDB" id="A0A3P1SWV1"/>
<keyword evidence="3 8" id="KW-1134">Transmembrane beta strand</keyword>
<comment type="similarity">
    <text evidence="8 9">Belongs to the TonB-dependent receptor family.</text>
</comment>
<feature type="domain" description="TonB-dependent receptor-like beta-barrel" evidence="11">
    <location>
        <begin position="265"/>
        <end position="656"/>
    </location>
</feature>
<feature type="chain" id="PRO_5018029735" evidence="10">
    <location>
        <begin position="34"/>
        <end position="693"/>
    </location>
</feature>
<evidence type="ECO:0000256" key="6">
    <source>
        <dbReference type="ARBA" id="ARBA00023136"/>
    </source>
</evidence>
<dbReference type="GO" id="GO:0009279">
    <property type="term" value="C:cell outer membrane"/>
    <property type="evidence" value="ECO:0007669"/>
    <property type="project" value="UniProtKB-SubCell"/>
</dbReference>
<dbReference type="Gene3D" id="2.40.170.20">
    <property type="entry name" value="TonB-dependent receptor, beta-barrel domain"/>
    <property type="match status" value="1"/>
</dbReference>
<keyword evidence="10" id="KW-0732">Signal</keyword>
<evidence type="ECO:0000256" key="4">
    <source>
        <dbReference type="ARBA" id="ARBA00022692"/>
    </source>
</evidence>
<proteinExistence type="inferred from homology"/>
<feature type="domain" description="TonB-dependent receptor plug" evidence="12">
    <location>
        <begin position="61"/>
        <end position="153"/>
    </location>
</feature>
<keyword evidence="2 8" id="KW-0813">Transport</keyword>